<name>A0ABM8LC96_9BURK</name>
<accession>A0ABM8LC96</accession>
<evidence type="ECO:0000259" key="2">
    <source>
        <dbReference type="Pfam" id="PF13827"/>
    </source>
</evidence>
<feature type="domain" description="DUF4189" evidence="2">
    <location>
        <begin position="30"/>
        <end position="126"/>
    </location>
</feature>
<organism evidence="3 4">
    <name type="scientific">Achromobacter mucicolens</name>
    <dbReference type="NCBI Taxonomy" id="1389922"/>
    <lineage>
        <taxon>Bacteria</taxon>
        <taxon>Pseudomonadati</taxon>
        <taxon>Pseudomonadota</taxon>
        <taxon>Betaproteobacteria</taxon>
        <taxon>Burkholderiales</taxon>
        <taxon>Alcaligenaceae</taxon>
        <taxon>Achromobacter</taxon>
    </lineage>
</organism>
<evidence type="ECO:0000313" key="3">
    <source>
        <dbReference type="EMBL" id="CAB3855864.1"/>
    </source>
</evidence>
<gene>
    <name evidence="3" type="ORF">LMG3415_02178</name>
</gene>
<reference evidence="3 4" key="1">
    <citation type="submission" date="2020-04" db="EMBL/GenBank/DDBJ databases">
        <authorList>
            <person name="De Canck E."/>
        </authorList>
    </citation>
    <scope>NUCLEOTIDE SEQUENCE [LARGE SCALE GENOMIC DNA]</scope>
    <source>
        <strain evidence="3 4">LMG 3415</strain>
    </source>
</reference>
<keyword evidence="4" id="KW-1185">Reference proteome</keyword>
<feature type="chain" id="PRO_5045429960" description="DUF4189 domain-containing protein" evidence="1">
    <location>
        <begin position="22"/>
        <end position="156"/>
    </location>
</feature>
<evidence type="ECO:0000256" key="1">
    <source>
        <dbReference type="SAM" id="SignalP"/>
    </source>
</evidence>
<dbReference type="InterPro" id="IPR025240">
    <property type="entry name" value="DUF4189"/>
</dbReference>
<comment type="caution">
    <text evidence="3">The sequence shown here is derived from an EMBL/GenBank/DDBJ whole genome shotgun (WGS) entry which is preliminary data.</text>
</comment>
<dbReference type="Proteomes" id="UP000507140">
    <property type="component" value="Unassembled WGS sequence"/>
</dbReference>
<dbReference type="Pfam" id="PF13827">
    <property type="entry name" value="DUF4189"/>
    <property type="match status" value="1"/>
</dbReference>
<dbReference type="PROSITE" id="PS51257">
    <property type="entry name" value="PROKAR_LIPOPROTEIN"/>
    <property type="match status" value="1"/>
</dbReference>
<feature type="signal peptide" evidence="1">
    <location>
        <begin position="1"/>
        <end position="21"/>
    </location>
</feature>
<protein>
    <recommendedName>
        <fullName evidence="2">DUF4189 domain-containing protein</fullName>
    </recommendedName>
</protein>
<sequence>MPRRLVSGLLMFAACATAASAQPVPPDLHGALIVSSTYRYYASILYGSAAAARGSALAACREDEPHATCAVYASFKNQCVGVAANGAQHVVAIGERAWDGQRTGDYVLGLCRDKTGSECRLVLTACSTQAQQLQDQGARADANGAMQFAPDLAPHH</sequence>
<keyword evidence="1" id="KW-0732">Signal</keyword>
<evidence type="ECO:0000313" key="4">
    <source>
        <dbReference type="Proteomes" id="UP000507140"/>
    </source>
</evidence>
<dbReference type="EMBL" id="CADIKR010000002">
    <property type="protein sequence ID" value="CAB3855864.1"/>
    <property type="molecule type" value="Genomic_DNA"/>
</dbReference>
<proteinExistence type="predicted"/>